<feature type="transmembrane region" description="Helical" evidence="9">
    <location>
        <begin position="12"/>
        <end position="39"/>
    </location>
</feature>
<dbReference type="SUPFAM" id="SSF81321">
    <property type="entry name" value="Family A G protein-coupled receptor-like"/>
    <property type="match status" value="2"/>
</dbReference>
<accession>A0AA41MXR9</accession>
<dbReference type="GO" id="GO:0007186">
    <property type="term" value="P:G protein-coupled receptor signaling pathway"/>
    <property type="evidence" value="ECO:0007669"/>
    <property type="project" value="InterPro"/>
</dbReference>
<sequence length="154" mass="17628">MRPDNLSASTDFLLLGLFSTSHSSLVSFSFLDGIFIVTLMENELMILLIRRDPRLHTPMYFLLSHLSFMDILHISSIIPKVITDFLSSPRKISFTGCGTQVFLCLMMLGGQDKFLAIFYTIIMPTLNPVIYSFWNKDVLMAMKNLLRGSFLYKK</sequence>
<feature type="transmembrane region" description="Helical" evidence="9">
    <location>
        <begin position="59"/>
        <end position="79"/>
    </location>
</feature>
<dbReference type="Proteomes" id="UP001166674">
    <property type="component" value="Unassembled WGS sequence"/>
</dbReference>
<evidence type="ECO:0000256" key="8">
    <source>
        <dbReference type="ARBA" id="ARBA00023224"/>
    </source>
</evidence>
<dbReference type="PANTHER" id="PTHR26453">
    <property type="entry name" value="OLFACTORY RECEPTOR"/>
    <property type="match status" value="1"/>
</dbReference>
<keyword evidence="4 9" id="KW-0812">Transmembrane</keyword>
<keyword evidence="8" id="KW-0807">Transducer</keyword>
<feature type="domain" description="G-protein coupled receptors family 1 profile" evidence="10">
    <location>
        <begin position="41"/>
        <end position="97"/>
    </location>
</feature>
<dbReference type="GO" id="GO:0005886">
    <property type="term" value="C:plasma membrane"/>
    <property type="evidence" value="ECO:0007669"/>
    <property type="project" value="UniProtKB-SubCell"/>
</dbReference>
<dbReference type="InterPro" id="IPR017452">
    <property type="entry name" value="GPCR_Rhodpsn_7TM"/>
</dbReference>
<dbReference type="Gene3D" id="1.20.1070.10">
    <property type="entry name" value="Rhodopsin 7-helix transmembrane proteins"/>
    <property type="match status" value="1"/>
</dbReference>
<evidence type="ECO:0000256" key="7">
    <source>
        <dbReference type="ARBA" id="ARBA00023170"/>
    </source>
</evidence>
<proteinExistence type="predicted"/>
<evidence type="ECO:0000256" key="4">
    <source>
        <dbReference type="ARBA" id="ARBA00022692"/>
    </source>
</evidence>
<dbReference type="PROSITE" id="PS50262">
    <property type="entry name" value="G_PROTEIN_RECEP_F1_2"/>
    <property type="match status" value="1"/>
</dbReference>
<comment type="subcellular location">
    <subcellularLocation>
        <location evidence="1">Cell membrane</location>
        <topology evidence="1">Multi-pass membrane protein</topology>
    </subcellularLocation>
</comment>
<keyword evidence="3" id="KW-0716">Sensory transduction</keyword>
<keyword evidence="6 9" id="KW-0472">Membrane</keyword>
<dbReference type="Pfam" id="PF13853">
    <property type="entry name" value="7tm_4"/>
    <property type="match status" value="1"/>
</dbReference>
<organism evidence="11 12">
    <name type="scientific">Sciurus carolinensis</name>
    <name type="common">Eastern gray squirrel</name>
    <dbReference type="NCBI Taxonomy" id="30640"/>
    <lineage>
        <taxon>Eukaryota</taxon>
        <taxon>Metazoa</taxon>
        <taxon>Chordata</taxon>
        <taxon>Craniata</taxon>
        <taxon>Vertebrata</taxon>
        <taxon>Euteleostomi</taxon>
        <taxon>Mammalia</taxon>
        <taxon>Eutheria</taxon>
        <taxon>Euarchontoglires</taxon>
        <taxon>Glires</taxon>
        <taxon>Rodentia</taxon>
        <taxon>Sciuromorpha</taxon>
        <taxon>Sciuridae</taxon>
        <taxon>Sciurinae</taxon>
        <taxon>Sciurini</taxon>
        <taxon>Sciurus</taxon>
    </lineage>
</organism>
<evidence type="ECO:0000256" key="3">
    <source>
        <dbReference type="ARBA" id="ARBA00022606"/>
    </source>
</evidence>
<evidence type="ECO:0000256" key="9">
    <source>
        <dbReference type="SAM" id="Phobius"/>
    </source>
</evidence>
<keyword evidence="7 11" id="KW-0675">Receptor</keyword>
<feature type="transmembrane region" description="Helical" evidence="9">
    <location>
        <begin position="114"/>
        <end position="134"/>
    </location>
</feature>
<evidence type="ECO:0000256" key="2">
    <source>
        <dbReference type="ARBA" id="ARBA00022475"/>
    </source>
</evidence>
<evidence type="ECO:0000256" key="6">
    <source>
        <dbReference type="ARBA" id="ARBA00023136"/>
    </source>
</evidence>
<dbReference type="EMBL" id="JAATJV010370161">
    <property type="protein sequence ID" value="MBZ3879807.1"/>
    <property type="molecule type" value="Genomic_DNA"/>
</dbReference>
<dbReference type="InterPro" id="IPR000725">
    <property type="entry name" value="Olfact_rcpt"/>
</dbReference>
<evidence type="ECO:0000256" key="1">
    <source>
        <dbReference type="ARBA" id="ARBA00004651"/>
    </source>
</evidence>
<comment type="caution">
    <text evidence="11">The sequence shown here is derived from an EMBL/GenBank/DDBJ whole genome shotgun (WGS) entry which is preliminary data.</text>
</comment>
<keyword evidence="2" id="KW-1003">Cell membrane</keyword>
<name>A0AA41MXR9_SCICA</name>
<gene>
    <name evidence="11" type="ORF">SUZIE_154800</name>
</gene>
<evidence type="ECO:0000256" key="5">
    <source>
        <dbReference type="ARBA" id="ARBA00022989"/>
    </source>
</evidence>
<evidence type="ECO:0000313" key="12">
    <source>
        <dbReference type="Proteomes" id="UP001166674"/>
    </source>
</evidence>
<evidence type="ECO:0000259" key="10">
    <source>
        <dbReference type="PROSITE" id="PS50262"/>
    </source>
</evidence>
<dbReference type="GO" id="GO:0004984">
    <property type="term" value="F:olfactory receptor activity"/>
    <property type="evidence" value="ECO:0007669"/>
    <property type="project" value="InterPro"/>
</dbReference>
<dbReference type="AlphaFoldDB" id="A0AA41MXR9"/>
<reference evidence="11" key="1">
    <citation type="submission" date="2020-03" db="EMBL/GenBank/DDBJ databases">
        <title>Studies in the Genomics of Life Span.</title>
        <authorList>
            <person name="Glass D."/>
        </authorList>
    </citation>
    <scope>NUCLEOTIDE SEQUENCE</scope>
    <source>
        <strain evidence="11">SUZIE</strain>
        <tissue evidence="11">Muscle</tissue>
    </source>
</reference>
<protein>
    <submittedName>
        <fullName evidence="11">Olfactory receptor 2AJ1</fullName>
    </submittedName>
</protein>
<keyword evidence="12" id="KW-1185">Reference proteome</keyword>
<evidence type="ECO:0000313" key="11">
    <source>
        <dbReference type="EMBL" id="MBZ3879807.1"/>
    </source>
</evidence>
<keyword evidence="5 9" id="KW-1133">Transmembrane helix</keyword>